<reference evidence="2 3" key="1">
    <citation type="journal article" date="2019" name="Nat. Ecol. Evol.">
        <title>Megaphylogeny resolves global patterns of mushroom evolution.</title>
        <authorList>
            <person name="Varga T."/>
            <person name="Krizsan K."/>
            <person name="Foldi C."/>
            <person name="Dima B."/>
            <person name="Sanchez-Garcia M."/>
            <person name="Sanchez-Ramirez S."/>
            <person name="Szollosi G.J."/>
            <person name="Szarkandi J.G."/>
            <person name="Papp V."/>
            <person name="Albert L."/>
            <person name="Andreopoulos W."/>
            <person name="Angelini C."/>
            <person name="Antonin V."/>
            <person name="Barry K.W."/>
            <person name="Bougher N.L."/>
            <person name="Buchanan P."/>
            <person name="Buyck B."/>
            <person name="Bense V."/>
            <person name="Catcheside P."/>
            <person name="Chovatia M."/>
            <person name="Cooper J."/>
            <person name="Damon W."/>
            <person name="Desjardin D."/>
            <person name="Finy P."/>
            <person name="Geml J."/>
            <person name="Haridas S."/>
            <person name="Hughes K."/>
            <person name="Justo A."/>
            <person name="Karasinski D."/>
            <person name="Kautmanova I."/>
            <person name="Kiss B."/>
            <person name="Kocsube S."/>
            <person name="Kotiranta H."/>
            <person name="LaButti K.M."/>
            <person name="Lechner B.E."/>
            <person name="Liimatainen K."/>
            <person name="Lipzen A."/>
            <person name="Lukacs Z."/>
            <person name="Mihaltcheva S."/>
            <person name="Morgado L.N."/>
            <person name="Niskanen T."/>
            <person name="Noordeloos M.E."/>
            <person name="Ohm R.A."/>
            <person name="Ortiz-Santana B."/>
            <person name="Ovrebo C."/>
            <person name="Racz N."/>
            <person name="Riley R."/>
            <person name="Savchenko A."/>
            <person name="Shiryaev A."/>
            <person name="Soop K."/>
            <person name="Spirin V."/>
            <person name="Szebenyi C."/>
            <person name="Tomsovsky M."/>
            <person name="Tulloss R.E."/>
            <person name="Uehling J."/>
            <person name="Grigoriev I.V."/>
            <person name="Vagvolgyi C."/>
            <person name="Papp T."/>
            <person name="Martin F.M."/>
            <person name="Miettinen O."/>
            <person name="Hibbett D.S."/>
            <person name="Nagy L.G."/>
        </authorList>
    </citation>
    <scope>NUCLEOTIDE SEQUENCE [LARGE SCALE GENOMIC DNA]</scope>
    <source>
        <strain evidence="2 3">FP101781</strain>
    </source>
</reference>
<comment type="caution">
    <text evidence="2">The sequence shown here is derived from an EMBL/GenBank/DDBJ whole genome shotgun (WGS) entry which is preliminary data.</text>
</comment>
<sequence length="714" mass="80748">MASDSRPGSLELPPELWQRILRGAGTDLTLDRRQIKALSLVSRLFADICQRQLFQNLSMSPNVGVSFKNHYFGRPGEPWRPPGAKPWPVQEWEWEEWEKNMHRCILSERRLDLIASHSLLSSQPQRLKIRGYGQFRGGYPADPFQPPSKNQMLSKAVFDELYQLRQTLIKQLPALTSLRQLELYKYPVDNKLLAALDLHPSLTEVRFDFCWFPESPAPLTSVTSLSFGTIPGHHFSQILYGPGYDPYKGVSDHHLASAFALISPPHIQELQVTFGSDESEVQPVLAQLCTGTSDKGDFLSLHSLSWRFWGSGVKTVSHSSSLVYQFLKRAPALRKLDIQGNPPPLPLNSYPPPRSMPSLRTISSPLEWARTIVPGRPVSDIRVYLEDDSRTARFFAQTETELDDFLRPLTLSTVPVTTFYLPTYPPVAPASLFFPYLTAKFPLLRDLRIAVAEEKVASLPIEWRCGTRSGGPTPSTDTSEQIVEEGLMEMLKRDVRVDVERALTGANSHHGSDLPPVLDRIMAFRGIKEEEPTTREEVVDRRSPNPPIVIQQPPGWLNPVSRSSSPSPTDDPPGPAENPPVRVSRHFEEIDDVPRSKPQTDLDIVYFLARGYYPLPPKLKALSLFSCFEKTPVGRYSRGNAAVGRYAYEKEKEDYELCMQSILAEITERFAELYVTRFSDSINRGPTTSFRRGYKEGEGWPRTSGYSDFEFDDL</sequence>
<dbReference type="CDD" id="cd09917">
    <property type="entry name" value="F-box_SF"/>
    <property type="match status" value="1"/>
</dbReference>
<protein>
    <recommendedName>
        <fullName evidence="4">F-box domain-containing protein</fullName>
    </recommendedName>
</protein>
<dbReference type="OrthoDB" id="3055318at2759"/>
<name>A0A4Y7U0V1_COPMI</name>
<accession>A0A4Y7U0V1</accession>
<dbReference type="Proteomes" id="UP000298030">
    <property type="component" value="Unassembled WGS sequence"/>
</dbReference>
<feature type="region of interest" description="Disordered" evidence="1">
    <location>
        <begin position="529"/>
        <end position="581"/>
    </location>
</feature>
<dbReference type="STRING" id="71717.A0A4Y7U0V1"/>
<feature type="compositionally biased region" description="Pro residues" evidence="1">
    <location>
        <begin position="569"/>
        <end position="578"/>
    </location>
</feature>
<dbReference type="EMBL" id="QPFP01000001">
    <property type="protein sequence ID" value="TEB40053.1"/>
    <property type="molecule type" value="Genomic_DNA"/>
</dbReference>
<gene>
    <name evidence="2" type="ORF">FA13DRAFT_1784676</name>
</gene>
<keyword evidence="3" id="KW-1185">Reference proteome</keyword>
<evidence type="ECO:0000256" key="1">
    <source>
        <dbReference type="SAM" id="MobiDB-lite"/>
    </source>
</evidence>
<feature type="compositionally biased region" description="Low complexity" evidence="1">
    <location>
        <begin position="559"/>
        <end position="568"/>
    </location>
</feature>
<organism evidence="2 3">
    <name type="scientific">Coprinellus micaceus</name>
    <name type="common">Glistening ink-cap mushroom</name>
    <name type="synonym">Coprinus micaceus</name>
    <dbReference type="NCBI Taxonomy" id="71717"/>
    <lineage>
        <taxon>Eukaryota</taxon>
        <taxon>Fungi</taxon>
        <taxon>Dikarya</taxon>
        <taxon>Basidiomycota</taxon>
        <taxon>Agaricomycotina</taxon>
        <taxon>Agaricomycetes</taxon>
        <taxon>Agaricomycetidae</taxon>
        <taxon>Agaricales</taxon>
        <taxon>Agaricineae</taxon>
        <taxon>Psathyrellaceae</taxon>
        <taxon>Coprinellus</taxon>
    </lineage>
</organism>
<feature type="compositionally biased region" description="Basic and acidic residues" evidence="1">
    <location>
        <begin position="529"/>
        <end position="543"/>
    </location>
</feature>
<evidence type="ECO:0008006" key="4">
    <source>
        <dbReference type="Google" id="ProtNLM"/>
    </source>
</evidence>
<evidence type="ECO:0000313" key="3">
    <source>
        <dbReference type="Proteomes" id="UP000298030"/>
    </source>
</evidence>
<dbReference type="AlphaFoldDB" id="A0A4Y7U0V1"/>
<evidence type="ECO:0000313" key="2">
    <source>
        <dbReference type="EMBL" id="TEB40053.1"/>
    </source>
</evidence>
<proteinExistence type="predicted"/>